<organism evidence="1 2">
    <name type="scientific">Nocardioides koreensis</name>
    <dbReference type="NCBI Taxonomy" id="433651"/>
    <lineage>
        <taxon>Bacteria</taxon>
        <taxon>Bacillati</taxon>
        <taxon>Actinomycetota</taxon>
        <taxon>Actinomycetes</taxon>
        <taxon>Propionibacteriales</taxon>
        <taxon>Nocardioidaceae</taxon>
        <taxon>Nocardioides</taxon>
    </lineage>
</organism>
<protein>
    <recommendedName>
        <fullName evidence="3">ATP-binding protein</fullName>
    </recommendedName>
</protein>
<proteinExistence type="predicted"/>
<dbReference type="Proteomes" id="UP001501771">
    <property type="component" value="Unassembled WGS sequence"/>
</dbReference>
<dbReference type="Pfam" id="PF13671">
    <property type="entry name" value="AAA_33"/>
    <property type="match status" value="1"/>
</dbReference>
<evidence type="ECO:0008006" key="3">
    <source>
        <dbReference type="Google" id="ProtNLM"/>
    </source>
</evidence>
<evidence type="ECO:0000313" key="1">
    <source>
        <dbReference type="EMBL" id="GAA2138495.1"/>
    </source>
</evidence>
<gene>
    <name evidence="1" type="ORF">GCM10009844_06570</name>
</gene>
<comment type="caution">
    <text evidence="1">The sequence shown here is derived from an EMBL/GenBank/DDBJ whole genome shotgun (WGS) entry which is preliminary data.</text>
</comment>
<accession>A0ABN2Z8T0</accession>
<sequence length="312" mass="34526">MSTCLAALDEPDARDHAYFANDDRVPTSELVAIYRRRAGHVDDIGLPTVGFREAVHRMAATSHTTLRLAGVEGESGYPKCVVFLAPDEPDVVAALAVLGPPRRPDPGLPDPAGAHHQRVERMSAMMRLPLDRGTMRQPTLFLTVGLPSTGKTTAARRLEIEQSALRLTKDEWVKALYGHENPPSAQDVIEGRLIQIGLRALELGNNVVIDYGLWGRDERSALRQAAADLGATVEMRYFELTPAEQRKRLDQRQAEAPHTTWPMSDEELAEWAADIDVPTPGEIDGSEPIDDPPAGFATWDEWRRHRWPPSVA</sequence>
<dbReference type="InterPro" id="IPR027417">
    <property type="entry name" value="P-loop_NTPase"/>
</dbReference>
<name>A0ABN2Z8T0_9ACTN</name>
<evidence type="ECO:0000313" key="2">
    <source>
        <dbReference type="Proteomes" id="UP001501771"/>
    </source>
</evidence>
<reference evidence="1 2" key="1">
    <citation type="journal article" date="2019" name="Int. J. Syst. Evol. Microbiol.">
        <title>The Global Catalogue of Microorganisms (GCM) 10K type strain sequencing project: providing services to taxonomists for standard genome sequencing and annotation.</title>
        <authorList>
            <consortium name="The Broad Institute Genomics Platform"/>
            <consortium name="The Broad Institute Genome Sequencing Center for Infectious Disease"/>
            <person name="Wu L."/>
            <person name="Ma J."/>
        </authorList>
    </citation>
    <scope>NUCLEOTIDE SEQUENCE [LARGE SCALE GENOMIC DNA]</scope>
    <source>
        <strain evidence="1 2">JCM 16022</strain>
    </source>
</reference>
<keyword evidence="2" id="KW-1185">Reference proteome</keyword>
<dbReference type="EMBL" id="BAAAQR010000001">
    <property type="protein sequence ID" value="GAA2138495.1"/>
    <property type="molecule type" value="Genomic_DNA"/>
</dbReference>
<dbReference type="SUPFAM" id="SSF52540">
    <property type="entry name" value="P-loop containing nucleoside triphosphate hydrolases"/>
    <property type="match status" value="1"/>
</dbReference>
<dbReference type="Gene3D" id="3.40.50.300">
    <property type="entry name" value="P-loop containing nucleotide triphosphate hydrolases"/>
    <property type="match status" value="1"/>
</dbReference>